<sequence length="270" mass="27315">MSTNLSTRAALRRAGTITAVGGVLLLVGTGTASAHVSANTGGESAERGGHAAVTFRVPNEEQDADTVRLEVEFPKGTPVSSAQTKPVPGWRAEVEKDELPEPVTLENGTKVTEAVTRIVWTAGDNAGIGPDEYGEFDVSMAMPDNTDLMVFPTKQYYDNDVVAEWTTPPRPDGPEEPQHPAPTVDLVAATGDGHGGEHGGASDAGAGSTTADGTDDTARWLGGAGLAVGALGLGLGIGATLRARRASGSGTASSATPAGGSGDDSKENPA</sequence>
<feature type="region of interest" description="Disordered" evidence="1">
    <location>
        <begin position="164"/>
        <end position="213"/>
    </location>
</feature>
<dbReference type="Pfam" id="PF07987">
    <property type="entry name" value="DUF1775"/>
    <property type="match status" value="1"/>
</dbReference>
<evidence type="ECO:0000256" key="1">
    <source>
        <dbReference type="SAM" id="MobiDB-lite"/>
    </source>
</evidence>
<dbReference type="Proteomes" id="UP000294911">
    <property type="component" value="Unassembled WGS sequence"/>
</dbReference>
<dbReference type="RefSeq" id="WP_132876863.1">
    <property type="nucleotide sequence ID" value="NZ_SLXQ01000003.1"/>
</dbReference>
<keyword evidence="4" id="KW-1185">Reference proteome</keyword>
<comment type="caution">
    <text evidence="3">The sequence shown here is derived from an EMBL/GenBank/DDBJ whole genome shotgun (WGS) entry which is preliminary data.</text>
</comment>
<evidence type="ECO:0000313" key="3">
    <source>
        <dbReference type="EMBL" id="TCP54088.1"/>
    </source>
</evidence>
<feature type="compositionally biased region" description="Low complexity" evidence="1">
    <location>
        <begin position="201"/>
        <end position="212"/>
    </location>
</feature>
<gene>
    <name evidence="3" type="ORF">EV191_103129</name>
</gene>
<evidence type="ECO:0000313" key="4">
    <source>
        <dbReference type="Proteomes" id="UP000294911"/>
    </source>
</evidence>
<dbReference type="Gene3D" id="2.60.40.2230">
    <property type="entry name" value="Uncharacterised protein YcnI-like PF07987, DUF1775"/>
    <property type="match status" value="1"/>
</dbReference>
<dbReference type="CDD" id="cd08545">
    <property type="entry name" value="YcnI_like"/>
    <property type="match status" value="1"/>
</dbReference>
<reference evidence="3 4" key="1">
    <citation type="submission" date="2019-03" db="EMBL/GenBank/DDBJ databases">
        <title>Genomic Encyclopedia of Type Strains, Phase IV (KMG-IV): sequencing the most valuable type-strain genomes for metagenomic binning, comparative biology and taxonomic classification.</title>
        <authorList>
            <person name="Goeker M."/>
        </authorList>
    </citation>
    <scope>NUCLEOTIDE SEQUENCE [LARGE SCALE GENOMIC DNA]</scope>
    <source>
        <strain evidence="3 4">DSM 45765</strain>
    </source>
</reference>
<evidence type="ECO:0000259" key="2">
    <source>
        <dbReference type="Pfam" id="PF07987"/>
    </source>
</evidence>
<dbReference type="InterPro" id="IPR012533">
    <property type="entry name" value="YcnI-copper_dom"/>
</dbReference>
<organism evidence="3 4">
    <name type="scientific">Tamaricihabitans halophyticus</name>
    <dbReference type="NCBI Taxonomy" id="1262583"/>
    <lineage>
        <taxon>Bacteria</taxon>
        <taxon>Bacillati</taxon>
        <taxon>Actinomycetota</taxon>
        <taxon>Actinomycetes</taxon>
        <taxon>Pseudonocardiales</taxon>
        <taxon>Pseudonocardiaceae</taxon>
        <taxon>Tamaricihabitans</taxon>
    </lineage>
</organism>
<dbReference type="AlphaFoldDB" id="A0A4R2QYG9"/>
<name>A0A4R2QYG9_9PSEU</name>
<protein>
    <submittedName>
        <fullName evidence="3">Uncharacterized protein YcnI</fullName>
    </submittedName>
</protein>
<feature type="compositionally biased region" description="Low complexity" evidence="1">
    <location>
        <begin position="243"/>
        <end position="258"/>
    </location>
</feature>
<accession>A0A4R2QYG9</accession>
<feature type="region of interest" description="Disordered" evidence="1">
    <location>
        <begin position="243"/>
        <end position="270"/>
    </location>
</feature>
<dbReference type="OrthoDB" id="9810871at2"/>
<dbReference type="EMBL" id="SLXQ01000003">
    <property type="protein sequence ID" value="TCP54088.1"/>
    <property type="molecule type" value="Genomic_DNA"/>
</dbReference>
<dbReference type="InterPro" id="IPR038507">
    <property type="entry name" value="YcnI-like_sf"/>
</dbReference>
<proteinExistence type="predicted"/>
<feature type="domain" description="YncI copper-binding" evidence="2">
    <location>
        <begin position="35"/>
        <end position="186"/>
    </location>
</feature>